<gene>
    <name evidence="1" type="ORF">MANES_03G213000</name>
</gene>
<sequence length="78" mass="8800">MSSNISWNIRGLRNLRKKSHLRNLIGKHKVDLVIIVKTKCSVSSFTFPSLRRIWGLSNLAWDGIDSVGLSGGIVFIEY</sequence>
<reference evidence="1" key="1">
    <citation type="submission" date="2016-02" db="EMBL/GenBank/DDBJ databases">
        <title>WGS assembly of Manihot esculenta.</title>
        <authorList>
            <person name="Bredeson J.V."/>
            <person name="Prochnik S.E."/>
            <person name="Lyons J.B."/>
            <person name="Schmutz J."/>
            <person name="Grimwood J."/>
            <person name="Vrebalov J."/>
            <person name="Bart R.S."/>
            <person name="Amuge T."/>
            <person name="Ferguson M.E."/>
            <person name="Green R."/>
            <person name="Putnam N."/>
            <person name="Stites J."/>
            <person name="Rounsley S."/>
            <person name="Rokhsar D.S."/>
        </authorList>
    </citation>
    <scope>NUCLEOTIDE SEQUENCE [LARGE SCALE GENOMIC DNA]</scope>
    <source>
        <tissue evidence="1">Leaf</tissue>
    </source>
</reference>
<proteinExistence type="predicted"/>
<dbReference type="SUPFAM" id="SSF56219">
    <property type="entry name" value="DNase I-like"/>
    <property type="match status" value="1"/>
</dbReference>
<dbReference type="InterPro" id="IPR036691">
    <property type="entry name" value="Endo/exonu/phosph_ase_sf"/>
</dbReference>
<dbReference type="EMBL" id="CM004389">
    <property type="protein sequence ID" value="OAY56239.1"/>
    <property type="molecule type" value="Genomic_DNA"/>
</dbReference>
<name>A0A2C9WB67_MANES</name>
<organism evidence="1">
    <name type="scientific">Manihot esculenta</name>
    <name type="common">Cassava</name>
    <name type="synonym">Jatropha manihot</name>
    <dbReference type="NCBI Taxonomy" id="3983"/>
    <lineage>
        <taxon>Eukaryota</taxon>
        <taxon>Viridiplantae</taxon>
        <taxon>Streptophyta</taxon>
        <taxon>Embryophyta</taxon>
        <taxon>Tracheophyta</taxon>
        <taxon>Spermatophyta</taxon>
        <taxon>Magnoliopsida</taxon>
        <taxon>eudicotyledons</taxon>
        <taxon>Gunneridae</taxon>
        <taxon>Pentapetalae</taxon>
        <taxon>rosids</taxon>
        <taxon>fabids</taxon>
        <taxon>Malpighiales</taxon>
        <taxon>Euphorbiaceae</taxon>
        <taxon>Crotonoideae</taxon>
        <taxon>Manihoteae</taxon>
        <taxon>Manihot</taxon>
    </lineage>
</organism>
<protein>
    <submittedName>
        <fullName evidence="1">Uncharacterized protein</fullName>
    </submittedName>
</protein>
<evidence type="ECO:0000313" key="1">
    <source>
        <dbReference type="EMBL" id="OAY56239.1"/>
    </source>
</evidence>
<dbReference type="Gene3D" id="3.60.10.10">
    <property type="entry name" value="Endonuclease/exonuclease/phosphatase"/>
    <property type="match status" value="1"/>
</dbReference>
<accession>A0A2C9WB67</accession>
<dbReference type="AlphaFoldDB" id="A0A2C9WB67"/>